<dbReference type="SUPFAM" id="SSF52540">
    <property type="entry name" value="P-loop containing nucleoside triphosphate hydrolases"/>
    <property type="match status" value="1"/>
</dbReference>
<dbReference type="Proteomes" id="UP000016960">
    <property type="component" value="Unassembled WGS sequence"/>
</dbReference>
<evidence type="ECO:0000313" key="2">
    <source>
        <dbReference type="Proteomes" id="UP000016960"/>
    </source>
</evidence>
<dbReference type="Gene3D" id="3.40.50.300">
    <property type="entry name" value="P-loop containing nucleotide triphosphate hydrolases"/>
    <property type="match status" value="1"/>
</dbReference>
<proteinExistence type="predicted"/>
<dbReference type="InterPro" id="IPR027417">
    <property type="entry name" value="P-loop_NTPase"/>
</dbReference>
<dbReference type="AlphaFoldDB" id="U5DES7"/>
<sequence>MPKLFIHIGTHKTGTTAIQRSLEAARNRLEQEQIVYLKRFHGSVEMQYLDAPDAQIVATARASLLAEIERYSPEHVFILSSETYSGNAYKGYRNAAVTAQMLQEITSEVFDARIVVYLRRQDSFLEALYTQRVRAIDSFSFEEFLRSDAVTPPLSFDWWALLAEFANRFGKDNTIVRRYEKGRFPEKNGLIGNFAAIVGSQVLPEVALEREENTGYSRDVLEIARLCNSYLDVAGRKQLRALLQAASVKRALEDYAYFPLEERHALLERYAESNARVAREYFGEPSGCLFVEPQTSETVEYEGLTPERVARVLAMALASESQARQEQMNLTSLRVLYKIEQFFKQRSVFDRPLRWLLRRLKLS</sequence>
<accession>U5DES7</accession>
<dbReference type="eggNOG" id="COG1874">
    <property type="taxonomic scope" value="Bacteria"/>
</dbReference>
<evidence type="ECO:0000313" key="1">
    <source>
        <dbReference type="EMBL" id="ERN39802.1"/>
    </source>
</evidence>
<protein>
    <submittedName>
        <fullName evidence="1">Uncharacterized protein</fullName>
    </submittedName>
</protein>
<keyword evidence="2" id="KW-1185">Reference proteome</keyword>
<name>U5DES7_9CHRO</name>
<comment type="caution">
    <text evidence="1">The sequence shown here is derived from an EMBL/GenBank/DDBJ whole genome shotgun (WGS) entry which is preliminary data.</text>
</comment>
<dbReference type="OrthoDB" id="565403at2"/>
<dbReference type="EMBL" id="ASSJ01000097">
    <property type="protein sequence ID" value="ERN39802.1"/>
    <property type="molecule type" value="Genomic_DNA"/>
</dbReference>
<dbReference type="PATRIC" id="fig|582515.4.peg.4249"/>
<dbReference type="STRING" id="582515.KR51_00037810"/>
<dbReference type="InParanoid" id="U5DES7"/>
<gene>
    <name evidence="1" type="ORF">KR51_00037810</name>
</gene>
<organism evidence="1 2">
    <name type="scientific">Rubidibacter lacunae KORDI 51-2</name>
    <dbReference type="NCBI Taxonomy" id="582515"/>
    <lineage>
        <taxon>Bacteria</taxon>
        <taxon>Bacillati</taxon>
        <taxon>Cyanobacteriota</taxon>
        <taxon>Cyanophyceae</taxon>
        <taxon>Oscillatoriophycideae</taxon>
        <taxon>Chroococcales</taxon>
        <taxon>Aphanothecaceae</taxon>
        <taxon>Rubidibacter</taxon>
    </lineage>
</organism>
<dbReference type="RefSeq" id="WP_022609412.1">
    <property type="nucleotide sequence ID" value="NZ_ASSJ01000097.1"/>
</dbReference>
<reference evidence="1 2" key="1">
    <citation type="submission" date="2013-05" db="EMBL/GenBank/DDBJ databases">
        <title>Draft genome sequence of Rubidibacter lacunae KORDI 51-2.</title>
        <authorList>
            <person name="Choi D.H."/>
            <person name="Noh J.H."/>
            <person name="Kwon K.-K."/>
            <person name="Lee J.-H."/>
            <person name="Ryu J.-Y."/>
        </authorList>
    </citation>
    <scope>NUCLEOTIDE SEQUENCE [LARGE SCALE GENOMIC DNA]</scope>
    <source>
        <strain evidence="1 2">KORDI 51-2</strain>
    </source>
</reference>